<comment type="caution">
    <text evidence="3">The sequence shown here is derived from an EMBL/GenBank/DDBJ whole genome shotgun (WGS) entry which is preliminary data.</text>
</comment>
<feature type="compositionally biased region" description="Low complexity" evidence="1">
    <location>
        <begin position="28"/>
        <end position="52"/>
    </location>
</feature>
<accession>A0ABU2RJX1</accession>
<feature type="region of interest" description="Disordered" evidence="1">
    <location>
        <begin position="28"/>
        <end position="88"/>
    </location>
</feature>
<reference evidence="4" key="1">
    <citation type="submission" date="2023-07" db="EMBL/GenBank/DDBJ databases">
        <title>30 novel species of actinomycetes from the DSMZ collection.</title>
        <authorList>
            <person name="Nouioui I."/>
        </authorList>
    </citation>
    <scope>NUCLEOTIDE SEQUENCE [LARGE SCALE GENOMIC DNA]</scope>
    <source>
        <strain evidence="4">DSM 41770</strain>
    </source>
</reference>
<evidence type="ECO:0000256" key="1">
    <source>
        <dbReference type="SAM" id="MobiDB-lite"/>
    </source>
</evidence>
<proteinExistence type="predicted"/>
<dbReference type="EMBL" id="JAVREX010000006">
    <property type="protein sequence ID" value="MDT0429136.1"/>
    <property type="molecule type" value="Genomic_DNA"/>
</dbReference>
<evidence type="ECO:0000256" key="2">
    <source>
        <dbReference type="SAM" id="SignalP"/>
    </source>
</evidence>
<feature type="signal peptide" evidence="2">
    <location>
        <begin position="1"/>
        <end position="25"/>
    </location>
</feature>
<organism evidence="3 4">
    <name type="scientific">Streptomyces salyersiae</name>
    <dbReference type="NCBI Taxonomy" id="3075530"/>
    <lineage>
        <taxon>Bacteria</taxon>
        <taxon>Bacillati</taxon>
        <taxon>Actinomycetota</taxon>
        <taxon>Actinomycetes</taxon>
        <taxon>Kitasatosporales</taxon>
        <taxon>Streptomycetaceae</taxon>
        <taxon>Streptomyces</taxon>
    </lineage>
</organism>
<keyword evidence="2" id="KW-0732">Signal</keyword>
<evidence type="ECO:0000313" key="4">
    <source>
        <dbReference type="Proteomes" id="UP001183777"/>
    </source>
</evidence>
<protein>
    <recommendedName>
        <fullName evidence="5">Lipoprotein</fullName>
    </recommendedName>
</protein>
<evidence type="ECO:0008006" key="5">
    <source>
        <dbReference type="Google" id="ProtNLM"/>
    </source>
</evidence>
<dbReference type="PROSITE" id="PS51257">
    <property type="entry name" value="PROKAR_LIPOPROTEIN"/>
    <property type="match status" value="1"/>
</dbReference>
<keyword evidence="4" id="KW-1185">Reference proteome</keyword>
<dbReference type="RefSeq" id="WP_200694545.1">
    <property type="nucleotide sequence ID" value="NZ_JAVREX010000006.1"/>
</dbReference>
<name>A0ABU2RJX1_9ACTN</name>
<feature type="chain" id="PRO_5046983083" description="Lipoprotein" evidence="2">
    <location>
        <begin position="26"/>
        <end position="260"/>
    </location>
</feature>
<sequence length="260" mass="26337">MLRRHNRKTVLTAAALMATTLLLTACQEGGADSDSESKGASASASASDSAAGGKSGDAEKGTDTAEGLSGQGSDSRTAGKGVTGKRSGTVSYMAPGKYMVTGKGNDRQAFFVSEDTEIQGAGKICGDANGQAATPCTEEELEAAAKKGFGASVELKDGVAVSIVEDHADSDAGDDASGLFSGKLGYMAPGKYTLTGNGPERAFFTSTDTTVNGAGWICGERTKITDCTEEELEAAAKKGGVAVVVEIKDGVAVTIDEEHN</sequence>
<gene>
    <name evidence="3" type="ORF">RM649_15975</name>
</gene>
<dbReference type="Proteomes" id="UP001183777">
    <property type="component" value="Unassembled WGS sequence"/>
</dbReference>
<evidence type="ECO:0000313" key="3">
    <source>
        <dbReference type="EMBL" id="MDT0429136.1"/>
    </source>
</evidence>